<evidence type="ECO:0000256" key="3">
    <source>
        <dbReference type="ARBA" id="ARBA00022692"/>
    </source>
</evidence>
<evidence type="ECO:0000256" key="5">
    <source>
        <dbReference type="ARBA" id="ARBA00022741"/>
    </source>
</evidence>
<sequence>MILHLVLAALVTFVAVVAIWVLDKLADLEATGEELDHAIIQVIGGNSILVGFAFEPWNDFAVDVRQQMPERAILDTPHVKRHRGKPRTAADAQADDLTEGDTAVPDHAPGDAGDAMSKWSDTEKLLFQISEFKSLRVFKLRASFRGRQVPVKRECVFSTHCKPLQEEQCFDRAIEVIDVSVVYGLRRIHLITVCVFERELLMHAKRKALLSKNPRVVQDVEGWKFGFVIDGSDTKWGKVFKSKRWHWLMHRAGIQVIGFKKPSMLSMQKRDKNHGMAFQKRRKERGLFKILQKEKVLSISDGWPDASPAKGGDLKFVYGGGADLQQPLLQDSDLSSLNRSVSVLHRRKFRTKQACGSLAEFQKPEMAQLSERISNLATLAAEVPDLGSPFLRLSLNSLIVGLKRQGLLHELSLVALKNCTTGSHDSPETVRRLHNDVETLADAEQGREVAGVDLQLEMNLRQSCRGLSHLTGEPLPQAVGPGDSVSSGAVTIDGALLLEVQREAGESTLQRLAKLTSGAKASRPKLVTLVDAVADRWSFAVVISTLIVAALPPLLWQAPMGASLYRALVWLITASPCALILATPLVYVSGLSVAAANGVLLKGGRTLDALAVASGVAFDKTGTLTTGTPVLQSVEEVMDKSVQTQGEKAVDHVDPLLCAASLGRLSVHPVSRAVVAALPKGKTPLQVAGFQMVAGAGVTGDLTPSEVMGRPEFVAGHLEGFGAGAALTNSQGCQDWQRRDGHGSAGAKSGEGLLCGRGDGGPDPPHASDCWHFGRESRKREPQPRVQVARGGPVYMLTGDRHSNAMSVVDQVGAANFDSVHADLRPEDKLAKVKEYDALLRETSGKGSWQAWLLGFLGVSMGGLVMVGDGINDAPALAAATAGISLEAQMDGALQSNAVEGSDVGLPLIPEHGYEASGLASRFGQKDEDNHHSEHMPGAHSLYDMRRCYFATVFDTLPRCQVLLLDPYWVRGFASLKNASVAGSSAARGHYYAGGAPSPLRYMEDTFRSLSRVYYAALKLCNLCYACIPDVQCRKCIAGGAYPQVQVLSMADAAALLEEKAEDESTVLSEWCEIIQVNGKNDKARPSVPDILAPTAFRGCGIGCMDIERLNFHEPMRSGEGMWQKAVQGSHSGHCTTCPGAVLISFSFLEHARLNTFNLFFVTHLANEHGCAILPQAVWQDPLMVPLAPVANGRCAAKDCKGLQRSTQQALSMSELATPDSAGQFKKNQLFFPSKGVLISMGLAAATSRFWVREAEHTIWLLMVLMFKWPEITDILANWDQVLQSLDRVQAYTAARTNETATRLTEICKAERPPLFGESSEALRWQAQQKRSPRRREMRGMLPNLEQESAALAAHQATDRTADRDLRQPRQMQQLLERFEKHLAKQAREQLLESVFALWREVCSRRRTEDSHKEGKAWVDRVTASLEQERQAVSRLCRQRRERCEAALRSWQEVQQRLLISSVFNAWTAVQKHACDEVRELAHLNQDEEVRKLRSELEVSRAAQEETEALAAQRLEFLTKAEEAAEVARAQTRSLQATAEQTTAELLTARTQLSEAQQNLCKAEAELTAAQQACHTAQEQQTATEKQLLQLRTASSRESASESHRLLTDLTIKLAQAEADTAEARTHASQSNAETQHLHAALADARRELEIVYGLLSNSEGAHQDTLRHLKGTIRDRELAMAHLRHLLERLREPPSPTKEDEDLKRRAADTPSVSTPGIQSCLSLPSLSTVSSPQSVQTVKSRTGKDIEDRKKRWSANWH</sequence>
<evidence type="ECO:0000256" key="13">
    <source>
        <dbReference type="SAM" id="Phobius"/>
    </source>
</evidence>
<keyword evidence="17" id="KW-1185">Reference proteome</keyword>
<keyword evidence="4" id="KW-0479">Metal-binding</keyword>
<dbReference type="PROSITE" id="PS00154">
    <property type="entry name" value="ATPASE_E1_E2"/>
    <property type="match status" value="1"/>
</dbReference>
<evidence type="ECO:0000256" key="7">
    <source>
        <dbReference type="ARBA" id="ARBA00022842"/>
    </source>
</evidence>
<evidence type="ECO:0000259" key="15">
    <source>
        <dbReference type="Pfam" id="PF00122"/>
    </source>
</evidence>
<dbReference type="Gene3D" id="2.70.150.10">
    <property type="entry name" value="Calcium-transporting ATPase, cytoplasmic transduction domain A"/>
    <property type="match status" value="1"/>
</dbReference>
<dbReference type="InterPro" id="IPR018303">
    <property type="entry name" value="ATPase_P-typ_P_site"/>
</dbReference>
<dbReference type="InterPro" id="IPR023214">
    <property type="entry name" value="HAD_sf"/>
</dbReference>
<keyword evidence="6" id="KW-0067">ATP-binding</keyword>
<evidence type="ECO:0000256" key="6">
    <source>
        <dbReference type="ARBA" id="ARBA00022840"/>
    </source>
</evidence>
<dbReference type="PRINTS" id="PR00119">
    <property type="entry name" value="CATATPASE"/>
</dbReference>
<keyword evidence="3 13" id="KW-0812">Transmembrane</keyword>
<evidence type="ECO:0000256" key="2">
    <source>
        <dbReference type="ARBA" id="ARBA00006024"/>
    </source>
</evidence>
<dbReference type="Pfam" id="PF00702">
    <property type="entry name" value="Hydrolase"/>
    <property type="match status" value="1"/>
</dbReference>
<keyword evidence="5" id="KW-0547">Nucleotide-binding</keyword>
<comment type="caution">
    <text evidence="16">The sequence shown here is derived from an EMBL/GenBank/DDBJ whole genome shotgun (WGS) entry which is preliminary data.</text>
</comment>
<name>A0A812L3K1_9DINO</name>
<comment type="subcellular location">
    <subcellularLocation>
        <location evidence="1">Membrane</location>
        <topology evidence="1">Multi-pass membrane protein</topology>
    </subcellularLocation>
</comment>
<dbReference type="SUPFAM" id="SSF56784">
    <property type="entry name" value="HAD-like"/>
    <property type="match status" value="1"/>
</dbReference>
<feature type="region of interest" description="Disordered" evidence="12">
    <location>
        <begin position="1690"/>
        <end position="1760"/>
    </location>
</feature>
<keyword evidence="9 13" id="KW-1133">Transmembrane helix</keyword>
<feature type="domain" description="P-type ATPase A" evidence="15">
    <location>
        <begin position="468"/>
        <end position="516"/>
    </location>
</feature>
<evidence type="ECO:0000256" key="9">
    <source>
        <dbReference type="ARBA" id="ARBA00022989"/>
    </source>
</evidence>
<evidence type="ECO:0000256" key="10">
    <source>
        <dbReference type="ARBA" id="ARBA00023136"/>
    </source>
</evidence>
<dbReference type="Proteomes" id="UP000604046">
    <property type="component" value="Unassembled WGS sequence"/>
</dbReference>
<evidence type="ECO:0000256" key="12">
    <source>
        <dbReference type="SAM" id="MobiDB-lite"/>
    </source>
</evidence>
<protein>
    <submittedName>
        <fullName evidence="16">HMA1 protein</fullName>
    </submittedName>
</protein>
<feature type="compositionally biased region" description="Polar residues" evidence="12">
    <location>
        <begin position="1712"/>
        <end position="1722"/>
    </location>
</feature>
<keyword evidence="14" id="KW-0732">Signal</keyword>
<keyword evidence="10 13" id="KW-0472">Membrane</keyword>
<feature type="compositionally biased region" description="Low complexity" evidence="12">
    <location>
        <begin position="1723"/>
        <end position="1740"/>
    </location>
</feature>
<evidence type="ECO:0000256" key="11">
    <source>
        <dbReference type="SAM" id="Coils"/>
    </source>
</evidence>
<feature type="region of interest" description="Disordered" evidence="12">
    <location>
        <begin position="73"/>
        <end position="116"/>
    </location>
</feature>
<keyword evidence="8" id="KW-1278">Translocase</keyword>
<dbReference type="PANTHER" id="PTHR43079">
    <property type="entry name" value="PROBABLE CADMIUM/ZINC-TRANSPORTING ATPASE HMA1"/>
    <property type="match status" value="1"/>
</dbReference>
<dbReference type="InterPro" id="IPR051949">
    <property type="entry name" value="Cation_Transport_ATPase"/>
</dbReference>
<feature type="region of interest" description="Disordered" evidence="12">
    <location>
        <begin position="736"/>
        <end position="761"/>
    </location>
</feature>
<feature type="transmembrane region" description="Helical" evidence="13">
    <location>
        <begin position="537"/>
        <end position="556"/>
    </location>
</feature>
<evidence type="ECO:0000256" key="1">
    <source>
        <dbReference type="ARBA" id="ARBA00004141"/>
    </source>
</evidence>
<keyword evidence="7" id="KW-0460">Magnesium</keyword>
<comment type="similarity">
    <text evidence="2">Belongs to the cation transport ATPase (P-type) (TC 3.A.3) family. Type IB subfamily.</text>
</comment>
<dbReference type="Pfam" id="PF00122">
    <property type="entry name" value="E1-E2_ATPase"/>
    <property type="match status" value="1"/>
</dbReference>
<dbReference type="PANTHER" id="PTHR43079:SF1">
    <property type="entry name" value="CADMIUM_ZINC-TRANSPORTING ATPASE HMA1, CHLOROPLASTIC-RELATED"/>
    <property type="match status" value="1"/>
</dbReference>
<dbReference type="GO" id="GO:0016020">
    <property type="term" value="C:membrane"/>
    <property type="evidence" value="ECO:0007669"/>
    <property type="project" value="UniProtKB-SubCell"/>
</dbReference>
<dbReference type="GO" id="GO:0046872">
    <property type="term" value="F:metal ion binding"/>
    <property type="evidence" value="ECO:0007669"/>
    <property type="project" value="UniProtKB-KW"/>
</dbReference>
<dbReference type="Gene3D" id="3.40.1110.10">
    <property type="entry name" value="Calcium-transporting ATPase, cytoplasmic domain N"/>
    <property type="match status" value="1"/>
</dbReference>
<dbReference type="InterPro" id="IPR059000">
    <property type="entry name" value="ATPase_P-type_domA"/>
</dbReference>
<dbReference type="Gene3D" id="3.40.50.1000">
    <property type="entry name" value="HAD superfamily/HAD-like"/>
    <property type="match status" value="1"/>
</dbReference>
<feature type="chain" id="PRO_5032675813" evidence="14">
    <location>
        <begin position="19"/>
        <end position="1760"/>
    </location>
</feature>
<evidence type="ECO:0000313" key="17">
    <source>
        <dbReference type="Proteomes" id="UP000604046"/>
    </source>
</evidence>
<feature type="signal peptide" evidence="14">
    <location>
        <begin position="1"/>
        <end position="18"/>
    </location>
</feature>
<proteinExistence type="inferred from homology"/>
<keyword evidence="11" id="KW-0175">Coiled coil</keyword>
<feature type="coiled-coil region" evidence="11">
    <location>
        <begin position="1518"/>
        <end position="1559"/>
    </location>
</feature>
<reference evidence="16" key="1">
    <citation type="submission" date="2021-02" db="EMBL/GenBank/DDBJ databases">
        <authorList>
            <person name="Dougan E. K."/>
            <person name="Rhodes N."/>
            <person name="Thang M."/>
            <person name="Chan C."/>
        </authorList>
    </citation>
    <scope>NUCLEOTIDE SEQUENCE</scope>
</reference>
<feature type="region of interest" description="Disordered" evidence="12">
    <location>
        <begin position="766"/>
        <end position="785"/>
    </location>
</feature>
<evidence type="ECO:0000256" key="4">
    <source>
        <dbReference type="ARBA" id="ARBA00022723"/>
    </source>
</evidence>
<organism evidence="16 17">
    <name type="scientific">Symbiodinium natans</name>
    <dbReference type="NCBI Taxonomy" id="878477"/>
    <lineage>
        <taxon>Eukaryota</taxon>
        <taxon>Sar</taxon>
        <taxon>Alveolata</taxon>
        <taxon>Dinophyceae</taxon>
        <taxon>Suessiales</taxon>
        <taxon>Symbiodiniaceae</taxon>
        <taxon>Symbiodinium</taxon>
    </lineage>
</organism>
<evidence type="ECO:0000256" key="8">
    <source>
        <dbReference type="ARBA" id="ARBA00022967"/>
    </source>
</evidence>
<feature type="compositionally biased region" description="Basic and acidic residues" evidence="12">
    <location>
        <begin position="1690"/>
        <end position="1709"/>
    </location>
</feature>
<gene>
    <name evidence="16" type="primary">HMA1</name>
    <name evidence="16" type="ORF">SNAT2548_LOCUS10019</name>
</gene>
<dbReference type="InterPro" id="IPR023299">
    <property type="entry name" value="ATPase_P-typ_cyto_dom_N"/>
</dbReference>
<evidence type="ECO:0000313" key="16">
    <source>
        <dbReference type="EMBL" id="CAE7235258.1"/>
    </source>
</evidence>
<feature type="compositionally biased region" description="Basic and acidic residues" evidence="12">
    <location>
        <begin position="772"/>
        <end position="783"/>
    </location>
</feature>
<dbReference type="GO" id="GO:0005524">
    <property type="term" value="F:ATP binding"/>
    <property type="evidence" value="ECO:0007669"/>
    <property type="project" value="UniProtKB-KW"/>
</dbReference>
<dbReference type="EMBL" id="CAJNDS010000803">
    <property type="protein sequence ID" value="CAE7235258.1"/>
    <property type="molecule type" value="Genomic_DNA"/>
</dbReference>
<dbReference type="OrthoDB" id="432719at2759"/>
<evidence type="ECO:0000256" key="14">
    <source>
        <dbReference type="SAM" id="SignalP"/>
    </source>
</evidence>
<dbReference type="InterPro" id="IPR036412">
    <property type="entry name" value="HAD-like_sf"/>
</dbReference>
<accession>A0A812L3K1</accession>
<feature type="transmembrane region" description="Helical" evidence="13">
    <location>
        <begin position="568"/>
        <end position="587"/>
    </location>
</feature>